<gene>
    <name evidence="2" type="ORF">FHS79_003222</name>
</gene>
<dbReference type="SUPFAM" id="SSF141868">
    <property type="entry name" value="EAL domain-like"/>
    <property type="match status" value="1"/>
</dbReference>
<comment type="caution">
    <text evidence="2">The sequence shown here is derived from an EMBL/GenBank/DDBJ whole genome shotgun (WGS) entry which is preliminary data.</text>
</comment>
<evidence type="ECO:0000313" key="2">
    <source>
        <dbReference type="EMBL" id="MBB6229024.1"/>
    </source>
</evidence>
<sequence length="182" mass="18934">MKLVCTSAASREAPFPSRSAKAGPPPISTTAAAEGPAASHSKRGEETAKSRVAHAADRYREKLRIDGSRAKTQIGSGGKSTLPNVDGGRYSHMSRLGVGEGIETMAEQSTLRRPGVRDMQGYPVASPDFQSGKAVTWPSDAADLADTNNQASAAAASAGRRQNIATASDPASQTGNNHARFQ</sequence>
<evidence type="ECO:0000256" key="1">
    <source>
        <dbReference type="SAM" id="MobiDB-lite"/>
    </source>
</evidence>
<dbReference type="AlphaFoldDB" id="A0A841L8Z4"/>
<dbReference type="Proteomes" id="UP000538147">
    <property type="component" value="Unassembled WGS sequence"/>
</dbReference>
<feature type="compositionally biased region" description="Polar residues" evidence="1">
    <location>
        <begin position="70"/>
        <end position="83"/>
    </location>
</feature>
<feature type="compositionally biased region" description="Polar residues" evidence="1">
    <location>
        <begin position="163"/>
        <end position="182"/>
    </location>
</feature>
<feature type="region of interest" description="Disordered" evidence="1">
    <location>
        <begin position="1"/>
        <end position="93"/>
    </location>
</feature>
<dbReference type="EMBL" id="JACIIV010000030">
    <property type="protein sequence ID" value="MBB6229024.1"/>
    <property type="molecule type" value="Genomic_DNA"/>
</dbReference>
<organism evidence="2 3">
    <name type="scientific">Polymorphobacter multimanifer</name>
    <dbReference type="NCBI Taxonomy" id="1070431"/>
    <lineage>
        <taxon>Bacteria</taxon>
        <taxon>Pseudomonadati</taxon>
        <taxon>Pseudomonadota</taxon>
        <taxon>Alphaproteobacteria</taxon>
        <taxon>Sphingomonadales</taxon>
        <taxon>Sphingosinicellaceae</taxon>
        <taxon>Polymorphobacter</taxon>
    </lineage>
</organism>
<protein>
    <submittedName>
        <fullName evidence="2">Uncharacterized protein</fullName>
    </submittedName>
</protein>
<proteinExistence type="predicted"/>
<evidence type="ECO:0000313" key="3">
    <source>
        <dbReference type="Proteomes" id="UP000538147"/>
    </source>
</evidence>
<accession>A0A841L8Z4</accession>
<dbReference type="InterPro" id="IPR035919">
    <property type="entry name" value="EAL_sf"/>
</dbReference>
<feature type="compositionally biased region" description="Basic and acidic residues" evidence="1">
    <location>
        <begin position="42"/>
        <end position="69"/>
    </location>
</feature>
<name>A0A841L8Z4_9SPHN</name>
<dbReference type="RefSeq" id="WP_184202383.1">
    <property type="nucleotide sequence ID" value="NZ_BMOX01000027.1"/>
</dbReference>
<keyword evidence="3" id="KW-1185">Reference proteome</keyword>
<feature type="region of interest" description="Disordered" evidence="1">
    <location>
        <begin position="109"/>
        <end position="182"/>
    </location>
</feature>
<reference evidence="2 3" key="1">
    <citation type="submission" date="2020-08" db="EMBL/GenBank/DDBJ databases">
        <title>Genomic Encyclopedia of Type Strains, Phase IV (KMG-IV): sequencing the most valuable type-strain genomes for metagenomic binning, comparative biology and taxonomic classification.</title>
        <authorList>
            <person name="Goeker M."/>
        </authorList>
    </citation>
    <scope>NUCLEOTIDE SEQUENCE [LARGE SCALE GENOMIC DNA]</scope>
    <source>
        <strain evidence="2 3">DSM 102189</strain>
    </source>
</reference>